<comment type="caution">
    <text evidence="1">The sequence shown here is derived from an EMBL/GenBank/DDBJ whole genome shotgun (WGS) entry which is preliminary data.</text>
</comment>
<accession>A0A9N8IZG9</accession>
<dbReference type="Gene3D" id="2.60.40.10">
    <property type="entry name" value="Immunoglobulins"/>
    <property type="match status" value="2"/>
</dbReference>
<proteinExistence type="predicted"/>
<protein>
    <submittedName>
        <fullName evidence="1">Gliding motility protein SprC</fullName>
    </submittedName>
</protein>
<dbReference type="InterPro" id="IPR013783">
    <property type="entry name" value="Ig-like_fold"/>
</dbReference>
<dbReference type="Proteomes" id="UP000533639">
    <property type="component" value="Unassembled WGS sequence"/>
</dbReference>
<organism evidence="1 2">
    <name type="scientific">Flavobacterium panici</name>
    <dbReference type="NCBI Taxonomy" id="2654843"/>
    <lineage>
        <taxon>Bacteria</taxon>
        <taxon>Pseudomonadati</taxon>
        <taxon>Bacteroidota</taxon>
        <taxon>Flavobacteriia</taxon>
        <taxon>Flavobacteriales</taxon>
        <taxon>Flavobacteriaceae</taxon>
        <taxon>Flavobacterium</taxon>
    </lineage>
</organism>
<evidence type="ECO:0000313" key="2">
    <source>
        <dbReference type="Proteomes" id="UP000533639"/>
    </source>
</evidence>
<dbReference type="RefSeq" id="WP_180856246.1">
    <property type="nucleotide sequence ID" value="NZ_CAIJDE010000017.1"/>
</dbReference>
<evidence type="ECO:0000313" key="1">
    <source>
        <dbReference type="EMBL" id="CAC9972628.1"/>
    </source>
</evidence>
<sequence>MIQKTTLSFFKVFILFSIILFTKSHTYAQTPAIVGQQLPFDRICAGLEVNGTPFNEYFATFSYLNFPAGTTFEVELSDDLGSFTTPTATTKISFVDDPVAQQQTIKFAIPTDLKGSNTYSLRIKSNTATPVYSQRVKNFQNQTSFPAYYRIFAEKFFINNNEANATICSGGNLSLSVDNPTPADTPSSPANYPNLKYKWYKDDVLIAGQSGTTLVANSPGVYYAQIDYGGCDDDNFSSNRVTVVSSGGGSAVTVDSSLGNPFCSNGSGTILTATSGNSYVWKKDGVVIAQTSRSITTSESGLYSVEVDFGGCKATGSIDLKSNSFTASIDVPETYELQEGETLNVSVTTDAGTPKFEWFLNNIPINGANGASYLVAVRGLYKVKISQESGCIASREFTFRVTSATDAVTSVIPNIVKLSGAYPYWNIPDAYKTPSTKLIILSSNGEVMYDDVGSNYDPELNSFIKDFKNVNPVYYYVIQSDTGEKKGSITVIK</sequence>
<keyword evidence="2" id="KW-1185">Reference proteome</keyword>
<gene>
    <name evidence="1" type="primary">sprC</name>
    <name evidence="1" type="ORF">FLAPXU55_00304</name>
</gene>
<dbReference type="AlphaFoldDB" id="A0A9N8IZG9"/>
<reference evidence="1 2" key="1">
    <citation type="submission" date="2020-06" db="EMBL/GenBank/DDBJ databases">
        <authorList>
            <person name="Criscuolo A."/>
        </authorList>
    </citation>
    <scope>NUCLEOTIDE SEQUENCE [LARGE SCALE GENOMIC DNA]</scope>
    <source>
        <strain evidence="1">PXU-55</strain>
    </source>
</reference>
<name>A0A9N8IZG9_9FLAO</name>
<dbReference type="EMBL" id="CAIJDE010000017">
    <property type="protein sequence ID" value="CAC9972628.1"/>
    <property type="molecule type" value="Genomic_DNA"/>
</dbReference>